<accession>A0A0C2N4A1</accession>
<dbReference type="InterPro" id="IPR050868">
    <property type="entry name" value="ELMO_domain-containing"/>
</dbReference>
<gene>
    <name evidence="2" type="ORF">RF11_01061</name>
</gene>
<comment type="caution">
    <text evidence="2">The sequence shown here is derived from an EMBL/GenBank/DDBJ whole genome shotgun (WGS) entry which is preliminary data.</text>
</comment>
<sequence length="281" mass="33349">MPGRFCCRFSRYVFRHSEDQLEKTYLQLDHSLKNSKNVVLPVMESNAEFVVRLKCKKKKNEEIEEFLAQHFNFYNIMKCYFHIKYQQNALLGLIKEHSSRKFECSNSEHLEKFRGIWETFFEEPCPPIPSSEWKLLGYQGNDPSSDFRGYALLCLDAFYYACCVVDYEHSNTWDLLSENPMRLAFFKTSHYPLFLFAIQFIKAIDITHNMLLNDILVNTIFRKTSKSSVTINSFYYFVKKTFIYYSTIYPTIYSPDVSDKELNDTAIKLINDRLKSDPNFY</sequence>
<feature type="domain" description="ELMO" evidence="1">
    <location>
        <begin position="94"/>
        <end position="203"/>
    </location>
</feature>
<dbReference type="PANTHER" id="PTHR12771:SF56">
    <property type="entry name" value="CED-12"/>
    <property type="match status" value="1"/>
</dbReference>
<keyword evidence="3" id="KW-1185">Reference proteome</keyword>
<protein>
    <submittedName>
        <fullName evidence="2">ELMO domain-containing protein 1</fullName>
    </submittedName>
</protein>
<evidence type="ECO:0000313" key="2">
    <source>
        <dbReference type="EMBL" id="KII68702.1"/>
    </source>
</evidence>
<dbReference type="OrthoDB" id="67155at2759"/>
<dbReference type="EMBL" id="JWZT01002718">
    <property type="protein sequence ID" value="KII68702.1"/>
    <property type="molecule type" value="Genomic_DNA"/>
</dbReference>
<dbReference type="PANTHER" id="PTHR12771">
    <property type="entry name" value="ENGULFMENT AND CELL MOTILITY"/>
    <property type="match status" value="1"/>
</dbReference>
<reference evidence="2 3" key="1">
    <citation type="journal article" date="2014" name="Genome Biol. Evol.">
        <title>The genome of the myxosporean Thelohanellus kitauei shows adaptations to nutrient acquisition within its fish host.</title>
        <authorList>
            <person name="Yang Y."/>
            <person name="Xiong J."/>
            <person name="Zhou Z."/>
            <person name="Huo F."/>
            <person name="Miao W."/>
            <person name="Ran C."/>
            <person name="Liu Y."/>
            <person name="Zhang J."/>
            <person name="Feng J."/>
            <person name="Wang M."/>
            <person name="Wang M."/>
            <person name="Wang L."/>
            <person name="Yao B."/>
        </authorList>
    </citation>
    <scope>NUCLEOTIDE SEQUENCE [LARGE SCALE GENOMIC DNA]</scope>
    <source>
        <strain evidence="2">Wuqing</strain>
    </source>
</reference>
<dbReference type="InterPro" id="IPR006816">
    <property type="entry name" value="ELMO_dom"/>
</dbReference>
<dbReference type="Pfam" id="PF04727">
    <property type="entry name" value="ELMO_CED12"/>
    <property type="match status" value="1"/>
</dbReference>
<proteinExistence type="predicted"/>
<name>A0A0C2N4A1_THEKT</name>
<evidence type="ECO:0000259" key="1">
    <source>
        <dbReference type="Pfam" id="PF04727"/>
    </source>
</evidence>
<evidence type="ECO:0000313" key="3">
    <source>
        <dbReference type="Proteomes" id="UP000031668"/>
    </source>
</evidence>
<dbReference type="Proteomes" id="UP000031668">
    <property type="component" value="Unassembled WGS sequence"/>
</dbReference>
<dbReference type="AlphaFoldDB" id="A0A0C2N4A1"/>
<organism evidence="2 3">
    <name type="scientific">Thelohanellus kitauei</name>
    <name type="common">Myxosporean</name>
    <dbReference type="NCBI Taxonomy" id="669202"/>
    <lineage>
        <taxon>Eukaryota</taxon>
        <taxon>Metazoa</taxon>
        <taxon>Cnidaria</taxon>
        <taxon>Myxozoa</taxon>
        <taxon>Myxosporea</taxon>
        <taxon>Bivalvulida</taxon>
        <taxon>Platysporina</taxon>
        <taxon>Myxobolidae</taxon>
        <taxon>Thelohanellus</taxon>
    </lineage>
</organism>